<dbReference type="CDD" id="cd08659">
    <property type="entry name" value="M20_ArgE_DapE-like"/>
    <property type="match status" value="1"/>
</dbReference>
<dbReference type="PANTHER" id="PTHR43808">
    <property type="entry name" value="ACETYLORNITHINE DEACETYLASE"/>
    <property type="match status" value="1"/>
</dbReference>
<proteinExistence type="predicted"/>
<dbReference type="GO" id="GO:0016787">
    <property type="term" value="F:hydrolase activity"/>
    <property type="evidence" value="ECO:0007669"/>
    <property type="project" value="UniProtKB-KW"/>
</dbReference>
<dbReference type="InterPro" id="IPR001261">
    <property type="entry name" value="ArgE/DapE_CS"/>
</dbReference>
<dbReference type="Pfam" id="PF01546">
    <property type="entry name" value="Peptidase_M20"/>
    <property type="match status" value="1"/>
</dbReference>
<keyword evidence="4" id="KW-0862">Zinc</keyword>
<dbReference type="Gene3D" id="3.40.630.10">
    <property type="entry name" value="Zn peptidases"/>
    <property type="match status" value="1"/>
</dbReference>
<keyword evidence="2" id="KW-0479">Metal-binding</keyword>
<dbReference type="SUPFAM" id="SSF53187">
    <property type="entry name" value="Zn-dependent exopeptidases"/>
    <property type="match status" value="1"/>
</dbReference>
<dbReference type="AlphaFoldDB" id="A0A9D2MYD2"/>
<sequence length="369" mass="40653">MNAVEILAKLIEFQTVSPPGNEAPAAEFLADLLQSRGFCVQVQQLGNNRANMIAWIGEEGPELMLNGHLDVVPAAGDWTFPPFAMTRKEGRLYGRGSADMKGGVAAMCEAAIRFASKGGPRRGRLKLLFVADEECSNLGTHAYLNANKAPQYAVIGEPTNLEISIAHRGVARDYIDLHEPPRHAALPHEGKDVMEAAEDALRAMRKINEDLKKRSHEVLPPPSVAVTMIQGYEKDNVVPGNVRLLTDFRILPGMKYEKVKEILCRGLEEERVEKFSISPHFFMPGGQISSSDPFVKLCLEERNRLLNSVSGPKAFGASCEQCFLTECGTQALICGPGNLEQAHTVDEFTEEKQVKAAAELYERIINRIL</sequence>
<dbReference type="GO" id="GO:0046872">
    <property type="term" value="F:metal ion binding"/>
    <property type="evidence" value="ECO:0007669"/>
    <property type="project" value="UniProtKB-KW"/>
</dbReference>
<dbReference type="SUPFAM" id="SSF55031">
    <property type="entry name" value="Bacterial exopeptidase dimerisation domain"/>
    <property type="match status" value="1"/>
</dbReference>
<evidence type="ECO:0000313" key="6">
    <source>
        <dbReference type="EMBL" id="HJC05220.1"/>
    </source>
</evidence>
<evidence type="ECO:0000256" key="2">
    <source>
        <dbReference type="ARBA" id="ARBA00022723"/>
    </source>
</evidence>
<dbReference type="InterPro" id="IPR036264">
    <property type="entry name" value="Bact_exopeptidase_dim_dom"/>
</dbReference>
<dbReference type="InterPro" id="IPR011650">
    <property type="entry name" value="Peptidase_M20_dimer"/>
</dbReference>
<dbReference type="PROSITE" id="PS00759">
    <property type="entry name" value="ARGE_DAPE_CPG2_2"/>
    <property type="match status" value="1"/>
</dbReference>
<evidence type="ECO:0000313" key="7">
    <source>
        <dbReference type="Proteomes" id="UP000823910"/>
    </source>
</evidence>
<dbReference type="Gene3D" id="3.30.70.360">
    <property type="match status" value="1"/>
</dbReference>
<reference evidence="6" key="1">
    <citation type="journal article" date="2021" name="PeerJ">
        <title>Extensive microbial diversity within the chicken gut microbiome revealed by metagenomics and culture.</title>
        <authorList>
            <person name="Gilroy R."/>
            <person name="Ravi A."/>
            <person name="Getino M."/>
            <person name="Pursley I."/>
            <person name="Horton D.L."/>
            <person name="Alikhan N.F."/>
            <person name="Baker D."/>
            <person name="Gharbi K."/>
            <person name="Hall N."/>
            <person name="Watson M."/>
            <person name="Adriaenssens E.M."/>
            <person name="Foster-Nyarko E."/>
            <person name="Jarju S."/>
            <person name="Secka A."/>
            <person name="Antonio M."/>
            <person name="Oren A."/>
            <person name="Chaudhuri R.R."/>
            <person name="La Ragione R."/>
            <person name="Hildebrand F."/>
            <person name="Pallen M.J."/>
        </authorList>
    </citation>
    <scope>NUCLEOTIDE SEQUENCE</scope>
    <source>
        <strain evidence="6">CHK180-15479</strain>
    </source>
</reference>
<dbReference type="EMBL" id="DWWT01000015">
    <property type="protein sequence ID" value="HJC05220.1"/>
    <property type="molecule type" value="Genomic_DNA"/>
</dbReference>
<dbReference type="Pfam" id="PF07687">
    <property type="entry name" value="M20_dimer"/>
    <property type="match status" value="1"/>
</dbReference>
<evidence type="ECO:0000256" key="1">
    <source>
        <dbReference type="ARBA" id="ARBA00001947"/>
    </source>
</evidence>
<feature type="domain" description="Peptidase M20 dimerisation" evidence="5">
    <location>
        <begin position="165"/>
        <end position="263"/>
    </location>
</feature>
<dbReference type="PROSITE" id="PS00758">
    <property type="entry name" value="ARGE_DAPE_CPG2_1"/>
    <property type="match status" value="1"/>
</dbReference>
<protein>
    <submittedName>
        <fullName evidence="6">M20 family metallopeptidase</fullName>
    </submittedName>
</protein>
<evidence type="ECO:0000256" key="4">
    <source>
        <dbReference type="ARBA" id="ARBA00022833"/>
    </source>
</evidence>
<name>A0A9D2MYD2_9FIRM</name>
<dbReference type="InterPro" id="IPR050072">
    <property type="entry name" value="Peptidase_M20A"/>
</dbReference>
<accession>A0A9D2MYD2</accession>
<comment type="cofactor">
    <cofactor evidence="1">
        <name>Zn(2+)</name>
        <dbReference type="ChEBI" id="CHEBI:29105"/>
    </cofactor>
</comment>
<dbReference type="InterPro" id="IPR002933">
    <property type="entry name" value="Peptidase_M20"/>
</dbReference>
<dbReference type="Proteomes" id="UP000823910">
    <property type="component" value="Unassembled WGS sequence"/>
</dbReference>
<evidence type="ECO:0000256" key="3">
    <source>
        <dbReference type="ARBA" id="ARBA00022801"/>
    </source>
</evidence>
<organism evidence="6 7">
    <name type="scientific">Candidatus Enterocloster excrementipullorum</name>
    <dbReference type="NCBI Taxonomy" id="2838559"/>
    <lineage>
        <taxon>Bacteria</taxon>
        <taxon>Bacillati</taxon>
        <taxon>Bacillota</taxon>
        <taxon>Clostridia</taxon>
        <taxon>Lachnospirales</taxon>
        <taxon>Lachnospiraceae</taxon>
        <taxon>Enterocloster</taxon>
    </lineage>
</organism>
<reference evidence="6" key="2">
    <citation type="submission" date="2021-04" db="EMBL/GenBank/DDBJ databases">
        <authorList>
            <person name="Gilroy R."/>
        </authorList>
    </citation>
    <scope>NUCLEOTIDE SEQUENCE</scope>
    <source>
        <strain evidence="6">CHK180-15479</strain>
    </source>
</reference>
<evidence type="ECO:0000259" key="5">
    <source>
        <dbReference type="Pfam" id="PF07687"/>
    </source>
</evidence>
<comment type="caution">
    <text evidence="6">The sequence shown here is derived from an EMBL/GenBank/DDBJ whole genome shotgun (WGS) entry which is preliminary data.</text>
</comment>
<keyword evidence="3" id="KW-0378">Hydrolase</keyword>
<gene>
    <name evidence="6" type="ORF">H9704_03570</name>
</gene>